<accession>W2RPP4</accession>
<dbReference type="InterPro" id="IPR050300">
    <property type="entry name" value="GDXG_lipolytic_enzyme"/>
</dbReference>
<dbReference type="VEuPathDB" id="FungiDB:HMPREF1541_06462"/>
<dbReference type="GO" id="GO:0016787">
    <property type="term" value="F:hydrolase activity"/>
    <property type="evidence" value="ECO:0007669"/>
    <property type="project" value="UniProtKB-KW"/>
</dbReference>
<dbReference type="PANTHER" id="PTHR48081:SF8">
    <property type="entry name" value="ALPHA_BETA HYDROLASE FOLD-3 DOMAIN-CONTAINING PROTEIN-RELATED"/>
    <property type="match status" value="1"/>
</dbReference>
<dbReference type="InParanoid" id="W2RPP4"/>
<dbReference type="SUPFAM" id="SSF53474">
    <property type="entry name" value="alpha/beta-Hydrolases"/>
    <property type="match status" value="1"/>
</dbReference>
<dbReference type="GeneID" id="19973801"/>
<dbReference type="PANTHER" id="PTHR48081">
    <property type="entry name" value="AB HYDROLASE SUPERFAMILY PROTEIN C4A8.06C"/>
    <property type="match status" value="1"/>
</dbReference>
<dbReference type="Gene3D" id="3.40.50.1820">
    <property type="entry name" value="alpha/beta hydrolase"/>
    <property type="match status" value="1"/>
</dbReference>
<dbReference type="InterPro" id="IPR013094">
    <property type="entry name" value="AB_hydrolase_3"/>
</dbReference>
<dbReference type="RefSeq" id="XP_008719016.1">
    <property type="nucleotide sequence ID" value="XM_008720794.1"/>
</dbReference>
<dbReference type="eggNOG" id="KOG1515">
    <property type="taxonomic scope" value="Eukaryota"/>
</dbReference>
<dbReference type="OrthoDB" id="408631at2759"/>
<keyword evidence="1" id="KW-0378">Hydrolase</keyword>
<dbReference type="AlphaFoldDB" id="W2RPP4"/>
<dbReference type="Pfam" id="PF07859">
    <property type="entry name" value="Abhydrolase_3"/>
    <property type="match status" value="1"/>
</dbReference>
<organism evidence="3 4">
    <name type="scientific">Cyphellophora europaea (strain CBS 101466)</name>
    <name type="common">Phialophora europaea</name>
    <dbReference type="NCBI Taxonomy" id="1220924"/>
    <lineage>
        <taxon>Eukaryota</taxon>
        <taxon>Fungi</taxon>
        <taxon>Dikarya</taxon>
        <taxon>Ascomycota</taxon>
        <taxon>Pezizomycotina</taxon>
        <taxon>Eurotiomycetes</taxon>
        <taxon>Chaetothyriomycetidae</taxon>
        <taxon>Chaetothyriales</taxon>
        <taxon>Cyphellophoraceae</taxon>
        <taxon>Cyphellophora</taxon>
    </lineage>
</organism>
<proteinExistence type="predicted"/>
<evidence type="ECO:0000313" key="3">
    <source>
        <dbReference type="EMBL" id="ETN38427.1"/>
    </source>
</evidence>
<keyword evidence="4" id="KW-1185">Reference proteome</keyword>
<dbReference type="Proteomes" id="UP000030752">
    <property type="component" value="Unassembled WGS sequence"/>
</dbReference>
<dbReference type="STRING" id="1220924.W2RPP4"/>
<dbReference type="InterPro" id="IPR029058">
    <property type="entry name" value="AB_hydrolase_fold"/>
</dbReference>
<feature type="domain" description="Alpha/beta hydrolase fold-3" evidence="2">
    <location>
        <begin position="104"/>
        <end position="325"/>
    </location>
</feature>
<protein>
    <recommendedName>
        <fullName evidence="2">Alpha/beta hydrolase fold-3 domain-containing protein</fullName>
    </recommendedName>
</protein>
<evidence type="ECO:0000313" key="4">
    <source>
        <dbReference type="Proteomes" id="UP000030752"/>
    </source>
</evidence>
<dbReference type="EMBL" id="KB822722">
    <property type="protein sequence ID" value="ETN38427.1"/>
    <property type="molecule type" value="Genomic_DNA"/>
</dbReference>
<dbReference type="HOGENOM" id="CLU_012494_6_3_1"/>
<name>W2RPP4_CYPE1</name>
<gene>
    <name evidence="3" type="ORF">HMPREF1541_06462</name>
</gene>
<reference evidence="3 4" key="1">
    <citation type="submission" date="2013-03" db="EMBL/GenBank/DDBJ databases">
        <title>The Genome Sequence of Phialophora europaea CBS 101466.</title>
        <authorList>
            <consortium name="The Broad Institute Genomics Platform"/>
            <person name="Cuomo C."/>
            <person name="de Hoog S."/>
            <person name="Gorbushina A."/>
            <person name="Walker B."/>
            <person name="Young S.K."/>
            <person name="Zeng Q."/>
            <person name="Gargeya S."/>
            <person name="Fitzgerald M."/>
            <person name="Haas B."/>
            <person name="Abouelleil A."/>
            <person name="Allen A.W."/>
            <person name="Alvarado L."/>
            <person name="Arachchi H.M."/>
            <person name="Berlin A.M."/>
            <person name="Chapman S.B."/>
            <person name="Gainer-Dewar J."/>
            <person name="Goldberg J."/>
            <person name="Griggs A."/>
            <person name="Gujja S."/>
            <person name="Hansen M."/>
            <person name="Howarth C."/>
            <person name="Imamovic A."/>
            <person name="Ireland A."/>
            <person name="Larimer J."/>
            <person name="McCowan C."/>
            <person name="Murphy C."/>
            <person name="Pearson M."/>
            <person name="Poon T.W."/>
            <person name="Priest M."/>
            <person name="Roberts A."/>
            <person name="Saif S."/>
            <person name="Shea T."/>
            <person name="Sisk P."/>
            <person name="Sykes S."/>
            <person name="Wortman J."/>
            <person name="Nusbaum C."/>
            <person name="Birren B."/>
        </authorList>
    </citation>
    <scope>NUCLEOTIDE SEQUENCE [LARGE SCALE GENOMIC DNA]</scope>
    <source>
        <strain evidence="3 4">CBS 101466</strain>
    </source>
</reference>
<evidence type="ECO:0000256" key="1">
    <source>
        <dbReference type="ARBA" id="ARBA00022801"/>
    </source>
</evidence>
<sequence>MSKPNKDADIDTLHPELQKLFARKGPPPPLPVPTRKTIPTFRKQFAAGRQRYNDSSFVKSTLPPSQTWSERAIEIPVRDGTSILGRVYLPFTPTEASAGGVPVVVFFHGGGWFMGDLDTEAHDCRVICARLGVAVIDVAYRLYPNVEFPVPVTDAYDAVTYVAAEYSSLGSRECVIDATKGFVVAGSSGGGTFATIICHLARDDGLKPPLTGCHVTCPILSEGDDAHGGRLFGPARYQSWDRHRKAILMDERMYRAIRTLATYPDHSPLLTPFHFPSHKDLPPTAVQVAGVDPWRDGGVIYTEELAKAGVPTRLDAYHGLPHIWWTTFSMVSASRTRFDDMVRAYAWLLGGGTGALDGGKANL</sequence>
<evidence type="ECO:0000259" key="2">
    <source>
        <dbReference type="Pfam" id="PF07859"/>
    </source>
</evidence>